<feature type="region of interest" description="Disordered" evidence="7">
    <location>
        <begin position="335"/>
        <end position="370"/>
    </location>
</feature>
<evidence type="ECO:0000256" key="2">
    <source>
        <dbReference type="ARBA" id="ARBA00022490"/>
    </source>
</evidence>
<evidence type="ECO:0000256" key="1">
    <source>
        <dbReference type="ARBA" id="ARBA00004496"/>
    </source>
</evidence>
<dbReference type="InterPro" id="IPR013520">
    <property type="entry name" value="Ribonucl_H"/>
</dbReference>
<dbReference type="PANTHER" id="PTHR23044">
    <property type="entry name" value="3'-5' EXONUCLEASE ERI1-RELATED"/>
    <property type="match status" value="1"/>
</dbReference>
<name>A0A1Y2HFJ9_9FUNG</name>
<dbReference type="EMBL" id="MCFL01000036">
    <property type="protein sequence ID" value="ORZ33357.1"/>
    <property type="molecule type" value="Genomic_DNA"/>
</dbReference>
<dbReference type="Pfam" id="PF02037">
    <property type="entry name" value="SAP"/>
    <property type="match status" value="1"/>
</dbReference>
<dbReference type="InterPro" id="IPR012337">
    <property type="entry name" value="RNaseH-like_sf"/>
</dbReference>
<evidence type="ECO:0000256" key="6">
    <source>
        <dbReference type="ARBA" id="ARBA00023158"/>
    </source>
</evidence>
<dbReference type="GO" id="GO:0003676">
    <property type="term" value="F:nucleic acid binding"/>
    <property type="evidence" value="ECO:0007669"/>
    <property type="project" value="InterPro"/>
</dbReference>
<dbReference type="Proteomes" id="UP000193411">
    <property type="component" value="Unassembled WGS sequence"/>
</dbReference>
<sequence>MMSELHPPPLGGTPGSAAEDPDVPFDPTPNPHGLSTLTRAELVAQLEALGLPTVGNKEALKKRLRDHRRREAERNKANRHRSGGNGSGVATKKLGIPTLSADMLDEEPKLDAALADGMDKLSIKAEGTMNGGEQSKAQVADEQEDALSVGPDWILVMDFEATCEPDKAFNYFNEIIEFPCLLLNRHGDFVAEFHSYVRPTLNPKLSEYCSQLTGVTQEQVDAAQTWPTVLHRFEQWLMSRGVVTPDMLDRDNKQKPTQKRREKVLVACDGPWDVRDFARRSCDLHSIPTPFYFTRFLDLRRYVKRTVVNTEAARREAWLRPGADRAVLSPPLTAATLTDVPSPPPSHAASPPPTPTPSGPAPPGNQAPEYSGTGGLDALLAYFGMTFEGRPHCGRDDTRNIARVVQAIIRGGYVVAANWQRVNKSGNRQKQMLVKDAGFTGGRVWEVGDEQWIWQDVYANGSTPKSIRVEAAKRPEGVGNGRH</sequence>
<dbReference type="GO" id="GO:0031047">
    <property type="term" value="P:regulatory ncRNA-mediated gene silencing"/>
    <property type="evidence" value="ECO:0007669"/>
    <property type="project" value="UniProtKB-KW"/>
</dbReference>
<dbReference type="AlphaFoldDB" id="A0A1Y2HFJ9"/>
<dbReference type="OrthoDB" id="448399at2759"/>
<dbReference type="Gene3D" id="1.10.720.30">
    <property type="entry name" value="SAP domain"/>
    <property type="match status" value="1"/>
</dbReference>
<dbReference type="InterPro" id="IPR047201">
    <property type="entry name" value="ERI-1_3'hExo-like"/>
</dbReference>
<dbReference type="Pfam" id="PF00929">
    <property type="entry name" value="RNase_T"/>
    <property type="match status" value="1"/>
</dbReference>
<keyword evidence="6" id="KW-0943">RNA-mediated gene silencing</keyword>
<dbReference type="SUPFAM" id="SSF53098">
    <property type="entry name" value="Ribonuclease H-like"/>
    <property type="match status" value="1"/>
</dbReference>
<dbReference type="Gene3D" id="3.30.420.10">
    <property type="entry name" value="Ribonuclease H-like superfamily/Ribonuclease H"/>
    <property type="match status" value="1"/>
</dbReference>
<dbReference type="SMART" id="SM00513">
    <property type="entry name" value="SAP"/>
    <property type="match status" value="1"/>
</dbReference>
<evidence type="ECO:0000313" key="9">
    <source>
        <dbReference type="EMBL" id="ORZ33357.1"/>
    </source>
</evidence>
<evidence type="ECO:0000256" key="4">
    <source>
        <dbReference type="ARBA" id="ARBA00022801"/>
    </source>
</evidence>
<organism evidence="9 10">
    <name type="scientific">Catenaria anguillulae PL171</name>
    <dbReference type="NCBI Taxonomy" id="765915"/>
    <lineage>
        <taxon>Eukaryota</taxon>
        <taxon>Fungi</taxon>
        <taxon>Fungi incertae sedis</taxon>
        <taxon>Blastocladiomycota</taxon>
        <taxon>Blastocladiomycetes</taxon>
        <taxon>Blastocladiales</taxon>
        <taxon>Catenariaceae</taxon>
        <taxon>Catenaria</taxon>
    </lineage>
</organism>
<accession>A0A1Y2HFJ9</accession>
<feature type="region of interest" description="Disordered" evidence="7">
    <location>
        <begin position="57"/>
        <end position="92"/>
    </location>
</feature>
<keyword evidence="3" id="KW-0540">Nuclease</keyword>
<dbReference type="CDD" id="cd06133">
    <property type="entry name" value="ERI-1_3'hExo_like"/>
    <property type="match status" value="1"/>
</dbReference>
<feature type="region of interest" description="Disordered" evidence="7">
    <location>
        <begin position="1"/>
        <end position="37"/>
    </location>
</feature>
<reference evidence="9 10" key="1">
    <citation type="submission" date="2016-07" db="EMBL/GenBank/DDBJ databases">
        <title>Pervasive Adenine N6-methylation of Active Genes in Fungi.</title>
        <authorList>
            <consortium name="DOE Joint Genome Institute"/>
            <person name="Mondo S.J."/>
            <person name="Dannebaum R.O."/>
            <person name="Kuo R.C."/>
            <person name="Labutti K."/>
            <person name="Haridas S."/>
            <person name="Kuo A."/>
            <person name="Salamov A."/>
            <person name="Ahrendt S.R."/>
            <person name="Lipzen A."/>
            <person name="Sullivan W."/>
            <person name="Andreopoulos W.B."/>
            <person name="Clum A."/>
            <person name="Lindquist E."/>
            <person name="Daum C."/>
            <person name="Ramamoorthy G.K."/>
            <person name="Gryganskyi A."/>
            <person name="Culley D."/>
            <person name="Magnuson J.K."/>
            <person name="James T.Y."/>
            <person name="O'Malley M.A."/>
            <person name="Stajich J.E."/>
            <person name="Spatafora J.W."/>
            <person name="Visel A."/>
            <person name="Grigoriev I.V."/>
        </authorList>
    </citation>
    <scope>NUCLEOTIDE SEQUENCE [LARGE SCALE GENOMIC DNA]</scope>
    <source>
        <strain evidence="9 10">PL171</strain>
    </source>
</reference>
<dbReference type="STRING" id="765915.A0A1Y2HFJ9"/>
<gene>
    <name evidence="9" type="ORF">BCR44DRAFT_75375</name>
</gene>
<dbReference type="GO" id="GO:0005737">
    <property type="term" value="C:cytoplasm"/>
    <property type="evidence" value="ECO:0007669"/>
    <property type="project" value="UniProtKB-SubCell"/>
</dbReference>
<dbReference type="InterPro" id="IPR051274">
    <property type="entry name" value="3-5_Exoribonuclease"/>
</dbReference>
<dbReference type="InterPro" id="IPR003034">
    <property type="entry name" value="SAP_dom"/>
</dbReference>
<keyword evidence="4" id="KW-0378">Hydrolase</keyword>
<dbReference type="GO" id="GO:0000175">
    <property type="term" value="F:3'-5'-RNA exonuclease activity"/>
    <property type="evidence" value="ECO:0007669"/>
    <property type="project" value="InterPro"/>
</dbReference>
<keyword evidence="2" id="KW-0963">Cytoplasm</keyword>
<comment type="caution">
    <text evidence="9">The sequence shown here is derived from an EMBL/GenBank/DDBJ whole genome shotgun (WGS) entry which is preliminary data.</text>
</comment>
<dbReference type="InterPro" id="IPR036397">
    <property type="entry name" value="RNaseH_sf"/>
</dbReference>
<comment type="subcellular location">
    <subcellularLocation>
        <location evidence="1">Cytoplasm</location>
    </subcellularLocation>
</comment>
<protein>
    <submittedName>
        <fullName evidence="9">Ribonuclease H-like domain-containing protein</fullName>
    </submittedName>
</protein>
<evidence type="ECO:0000259" key="8">
    <source>
        <dbReference type="PROSITE" id="PS50800"/>
    </source>
</evidence>
<dbReference type="PROSITE" id="PS50800">
    <property type="entry name" value="SAP"/>
    <property type="match status" value="1"/>
</dbReference>
<keyword evidence="10" id="KW-1185">Reference proteome</keyword>
<dbReference type="InterPro" id="IPR036361">
    <property type="entry name" value="SAP_dom_sf"/>
</dbReference>
<dbReference type="PANTHER" id="PTHR23044:SF61">
    <property type="entry name" value="3'-5' EXORIBONUCLEASE 1-RELATED"/>
    <property type="match status" value="1"/>
</dbReference>
<proteinExistence type="predicted"/>
<evidence type="ECO:0000256" key="7">
    <source>
        <dbReference type="SAM" id="MobiDB-lite"/>
    </source>
</evidence>
<evidence type="ECO:0000256" key="5">
    <source>
        <dbReference type="ARBA" id="ARBA00022839"/>
    </source>
</evidence>
<evidence type="ECO:0000313" key="10">
    <source>
        <dbReference type="Proteomes" id="UP000193411"/>
    </source>
</evidence>
<keyword evidence="5" id="KW-0269">Exonuclease</keyword>
<feature type="domain" description="SAP" evidence="8">
    <location>
        <begin position="34"/>
        <end position="68"/>
    </location>
</feature>
<evidence type="ECO:0000256" key="3">
    <source>
        <dbReference type="ARBA" id="ARBA00022722"/>
    </source>
</evidence>
<feature type="compositionally biased region" description="Pro residues" evidence="7">
    <location>
        <begin position="341"/>
        <end position="365"/>
    </location>
</feature>
<feature type="compositionally biased region" description="Pro residues" evidence="7">
    <location>
        <begin position="1"/>
        <end position="11"/>
    </location>
</feature>
<dbReference type="SMART" id="SM00479">
    <property type="entry name" value="EXOIII"/>
    <property type="match status" value="1"/>
</dbReference>